<reference evidence="1" key="1">
    <citation type="submission" date="2020-05" db="EMBL/GenBank/DDBJ databases">
        <authorList>
            <person name="Chiriac C."/>
            <person name="Salcher M."/>
            <person name="Ghai R."/>
            <person name="Kavagutti S V."/>
        </authorList>
    </citation>
    <scope>NUCLEOTIDE SEQUENCE</scope>
</reference>
<dbReference type="SUPFAM" id="SSF82784">
    <property type="entry name" value="OsmC-like"/>
    <property type="match status" value="1"/>
</dbReference>
<proteinExistence type="predicted"/>
<name>A0A6J7IEA3_9ZZZZ</name>
<sequence>MVRQGATLRAMSLAYGPCSMEDRTVSARWLGGYQVDVVAGDFTVRVDEPERVGGTDTGPQPTDLLLASVASCFVLSLAWAANKRGITLESVGVNVTGTYEGPRFSAIAIDVDLPLPAEQAEALIRSAERVCYVTNTLRRPPELTVRHNLS</sequence>
<dbReference type="InterPro" id="IPR015946">
    <property type="entry name" value="KH_dom-like_a/b"/>
</dbReference>
<protein>
    <submittedName>
        <fullName evidence="1">Unannotated protein</fullName>
    </submittedName>
</protein>
<dbReference type="PANTHER" id="PTHR35368">
    <property type="entry name" value="HYDROPEROXIDE REDUCTASE"/>
    <property type="match status" value="1"/>
</dbReference>
<dbReference type="Gene3D" id="3.30.300.20">
    <property type="match status" value="1"/>
</dbReference>
<dbReference type="InterPro" id="IPR003718">
    <property type="entry name" value="OsmC/Ohr_fam"/>
</dbReference>
<evidence type="ECO:0000313" key="1">
    <source>
        <dbReference type="EMBL" id="CAB4929190.1"/>
    </source>
</evidence>
<dbReference type="PANTHER" id="PTHR35368:SF1">
    <property type="entry name" value="HYDROPEROXIDE REDUCTASE"/>
    <property type="match status" value="1"/>
</dbReference>
<accession>A0A6J7IEA3</accession>
<organism evidence="1">
    <name type="scientific">freshwater metagenome</name>
    <dbReference type="NCBI Taxonomy" id="449393"/>
    <lineage>
        <taxon>unclassified sequences</taxon>
        <taxon>metagenomes</taxon>
        <taxon>ecological metagenomes</taxon>
    </lineage>
</organism>
<gene>
    <name evidence="1" type="ORF">UFOPK3752_00313</name>
</gene>
<dbReference type="EMBL" id="CAFBND010000008">
    <property type="protein sequence ID" value="CAB4929190.1"/>
    <property type="molecule type" value="Genomic_DNA"/>
</dbReference>
<dbReference type="Pfam" id="PF02566">
    <property type="entry name" value="OsmC"/>
    <property type="match status" value="1"/>
</dbReference>
<dbReference type="InterPro" id="IPR052924">
    <property type="entry name" value="OsmC/Ohr_hydroprdx_reductase"/>
</dbReference>
<dbReference type="InterPro" id="IPR036102">
    <property type="entry name" value="OsmC/Ohrsf"/>
</dbReference>
<dbReference type="AlphaFoldDB" id="A0A6J7IEA3"/>